<evidence type="ECO:0000259" key="7">
    <source>
        <dbReference type="PROSITE" id="PS50011"/>
    </source>
</evidence>
<dbReference type="InterPro" id="IPR011009">
    <property type="entry name" value="Kinase-like_dom_sf"/>
</dbReference>
<dbReference type="PROSITE" id="PS00108">
    <property type="entry name" value="PROTEIN_KINASE_ST"/>
    <property type="match status" value="1"/>
</dbReference>
<gene>
    <name evidence="8" type="ORF">B9Z19DRAFT_965046</name>
</gene>
<evidence type="ECO:0000313" key="9">
    <source>
        <dbReference type="Proteomes" id="UP000244722"/>
    </source>
</evidence>
<name>A0A2T7A6E2_TUBBO</name>
<dbReference type="InterPro" id="IPR017441">
    <property type="entry name" value="Protein_kinase_ATP_BS"/>
</dbReference>
<evidence type="ECO:0000256" key="4">
    <source>
        <dbReference type="PROSITE-ProRule" id="PRU10141"/>
    </source>
</evidence>
<dbReference type="SMART" id="SM00240">
    <property type="entry name" value="FHA"/>
    <property type="match status" value="1"/>
</dbReference>
<keyword evidence="5" id="KW-0723">Serine/threonine-protein kinase</keyword>
<evidence type="ECO:0000256" key="2">
    <source>
        <dbReference type="ARBA" id="ARBA00022741"/>
    </source>
</evidence>
<dbReference type="Proteomes" id="UP000244722">
    <property type="component" value="Unassembled WGS sequence"/>
</dbReference>
<accession>A0A2T7A6E2</accession>
<dbReference type="Gene3D" id="1.10.510.10">
    <property type="entry name" value="Transferase(Phosphotransferase) domain 1"/>
    <property type="match status" value="1"/>
</dbReference>
<evidence type="ECO:0000259" key="6">
    <source>
        <dbReference type="PROSITE" id="PS50006"/>
    </source>
</evidence>
<comment type="similarity">
    <text evidence="1">Belongs to the protein kinase superfamily. CAMK Ser/Thr protein kinase family. CHEK2 subfamily.</text>
</comment>
<evidence type="ECO:0000256" key="5">
    <source>
        <dbReference type="RuleBase" id="RU000304"/>
    </source>
</evidence>
<evidence type="ECO:0000256" key="1">
    <source>
        <dbReference type="ARBA" id="ARBA00005575"/>
    </source>
</evidence>
<feature type="domain" description="Protein kinase" evidence="7">
    <location>
        <begin position="111"/>
        <end position="388"/>
    </location>
</feature>
<dbReference type="SUPFAM" id="SSF56112">
    <property type="entry name" value="Protein kinase-like (PK-like)"/>
    <property type="match status" value="1"/>
</dbReference>
<keyword evidence="2 4" id="KW-0547">Nucleotide-binding</keyword>
<keyword evidence="3 4" id="KW-0067">ATP-binding</keyword>
<dbReference type="GO" id="GO:0005524">
    <property type="term" value="F:ATP binding"/>
    <property type="evidence" value="ECO:0007669"/>
    <property type="project" value="UniProtKB-UniRule"/>
</dbReference>
<dbReference type="PROSITE" id="PS50011">
    <property type="entry name" value="PROTEIN_KINASE_DOM"/>
    <property type="match status" value="1"/>
</dbReference>
<dbReference type="OrthoDB" id="74764at2759"/>
<keyword evidence="8" id="KW-0808">Transferase</keyword>
<protein>
    <submittedName>
        <fullName evidence="8">Kinase-like domain-containing protein</fullName>
    </submittedName>
</protein>
<dbReference type="Pfam" id="PF00498">
    <property type="entry name" value="FHA"/>
    <property type="match status" value="1"/>
</dbReference>
<dbReference type="Gene3D" id="2.60.200.20">
    <property type="match status" value="1"/>
</dbReference>
<dbReference type="PROSITE" id="PS00107">
    <property type="entry name" value="PROTEIN_KINASE_ATP"/>
    <property type="match status" value="1"/>
</dbReference>
<keyword evidence="8" id="KW-0418">Kinase</keyword>
<feature type="non-terminal residue" evidence="8">
    <location>
        <position position="1"/>
    </location>
</feature>
<dbReference type="SUPFAM" id="SSF49879">
    <property type="entry name" value="SMAD/FHA domain"/>
    <property type="match status" value="1"/>
</dbReference>
<dbReference type="PROSITE" id="PS50006">
    <property type="entry name" value="FHA_DOMAIN"/>
    <property type="match status" value="1"/>
</dbReference>
<evidence type="ECO:0000256" key="3">
    <source>
        <dbReference type="ARBA" id="ARBA00022840"/>
    </source>
</evidence>
<dbReference type="Pfam" id="PF00069">
    <property type="entry name" value="Pkinase"/>
    <property type="match status" value="1"/>
</dbReference>
<dbReference type="PANTHER" id="PTHR24347">
    <property type="entry name" value="SERINE/THREONINE-PROTEIN KINASE"/>
    <property type="match status" value="1"/>
</dbReference>
<dbReference type="STRING" id="42251.A0A2T7A6E2"/>
<proteinExistence type="inferred from homology"/>
<organism evidence="8 9">
    <name type="scientific">Tuber borchii</name>
    <name type="common">White truffle</name>
    <dbReference type="NCBI Taxonomy" id="42251"/>
    <lineage>
        <taxon>Eukaryota</taxon>
        <taxon>Fungi</taxon>
        <taxon>Dikarya</taxon>
        <taxon>Ascomycota</taxon>
        <taxon>Pezizomycotina</taxon>
        <taxon>Pezizomycetes</taxon>
        <taxon>Pezizales</taxon>
        <taxon>Tuberaceae</taxon>
        <taxon>Tuber</taxon>
    </lineage>
</organism>
<dbReference type="InterPro" id="IPR008271">
    <property type="entry name" value="Ser/Thr_kinase_AS"/>
</dbReference>
<dbReference type="Gene3D" id="3.30.200.20">
    <property type="entry name" value="Phosphorylase Kinase, domain 1"/>
    <property type="match status" value="1"/>
</dbReference>
<dbReference type="EMBL" id="NESQ01000015">
    <property type="protein sequence ID" value="PUU83311.1"/>
    <property type="molecule type" value="Genomic_DNA"/>
</dbReference>
<feature type="domain" description="FHA" evidence="6">
    <location>
        <begin position="3"/>
        <end position="58"/>
    </location>
</feature>
<sequence>KDLLIGRDPNKSSISLEDLTISRQHIRIYSVIFEEESEPLVYCEDISRSGSLLNGKLIGTNNSVLLSHGDVVRLDKHNSFCFIQPSALNSQRPIFDTIFERERTRLTPDYIITNRVLGKGAYGRVHLAWDLISSRQVACKVVGYGPNLVQGNPRKAGDLHMREFEIMASLNHPNILALHRVIRTEHNIYMFSDLITGGDLFSRLDSGPMTEIEILPIIYQLLKALEYMHSRGVVHRDLKPDNILCTRHANGSRIVLGDFGSARFFTPTTTMRSQCGTLEYLAPSVPLSYLRELITPHLVPSPMGYASAVDYWSLGAIVYTLLTNTTPIIGPVARIPTRLQDYELTRLEDNEEEWVNISPEAKDFVRRLMTIDPRRRMASDEAQCHVWLARHMEDLEDLYGRATKEWEPLDRTDFKVEEKTIHGNADPFHNRPASFRSSISQVPDLLFEGSLSSDNFSAEPRELG</sequence>
<keyword evidence="9" id="KW-1185">Reference proteome</keyword>
<evidence type="ECO:0000313" key="8">
    <source>
        <dbReference type="EMBL" id="PUU83311.1"/>
    </source>
</evidence>
<comment type="caution">
    <text evidence="8">The sequence shown here is derived from an EMBL/GenBank/DDBJ whole genome shotgun (WGS) entry which is preliminary data.</text>
</comment>
<dbReference type="SMART" id="SM00220">
    <property type="entry name" value="S_TKc"/>
    <property type="match status" value="1"/>
</dbReference>
<dbReference type="GO" id="GO:0004674">
    <property type="term" value="F:protein serine/threonine kinase activity"/>
    <property type="evidence" value="ECO:0007669"/>
    <property type="project" value="UniProtKB-KW"/>
</dbReference>
<dbReference type="InterPro" id="IPR000719">
    <property type="entry name" value="Prot_kinase_dom"/>
</dbReference>
<dbReference type="AlphaFoldDB" id="A0A2T7A6E2"/>
<dbReference type="CDD" id="cd22670">
    <property type="entry name" value="FHA_MEK1-like"/>
    <property type="match status" value="1"/>
</dbReference>
<reference evidence="8 9" key="1">
    <citation type="submission" date="2017-04" db="EMBL/GenBank/DDBJ databases">
        <title>Draft genome sequence of Tuber borchii Vittad., a whitish edible truffle.</title>
        <authorList>
            <consortium name="DOE Joint Genome Institute"/>
            <person name="Murat C."/>
            <person name="Kuo A."/>
            <person name="Barry K.W."/>
            <person name="Clum A."/>
            <person name="Dockter R.B."/>
            <person name="Fauchery L."/>
            <person name="Iotti M."/>
            <person name="Kohler A."/>
            <person name="Labutti K."/>
            <person name="Lindquist E.A."/>
            <person name="Lipzen A."/>
            <person name="Ohm R.A."/>
            <person name="Wang M."/>
            <person name="Grigoriev I.V."/>
            <person name="Zambonelli A."/>
            <person name="Martin F.M."/>
        </authorList>
    </citation>
    <scope>NUCLEOTIDE SEQUENCE [LARGE SCALE GENOMIC DNA]</scope>
    <source>
        <strain evidence="8 9">Tbo3840</strain>
    </source>
</reference>
<dbReference type="InterPro" id="IPR000253">
    <property type="entry name" value="FHA_dom"/>
</dbReference>
<dbReference type="InterPro" id="IPR008984">
    <property type="entry name" value="SMAD_FHA_dom_sf"/>
</dbReference>
<feature type="binding site" evidence="4">
    <location>
        <position position="140"/>
    </location>
    <ligand>
        <name>ATP</name>
        <dbReference type="ChEBI" id="CHEBI:30616"/>
    </ligand>
</feature>